<dbReference type="Proteomes" id="UP001358586">
    <property type="component" value="Chromosome 1"/>
</dbReference>
<sequence length="73" mass="8249">MFNAHNLDQKNPCNIDDHDENYGEIQPEVVTEDHGDELSIVQMVSAPIDIITKLTINVEVEDEISTNMEVKPL</sequence>
<evidence type="ECO:0000313" key="3">
    <source>
        <dbReference type="Proteomes" id="UP001358586"/>
    </source>
</evidence>
<proteinExistence type="predicted"/>
<organism evidence="2 3">
    <name type="scientific">Gossypium arboreum</name>
    <name type="common">Tree cotton</name>
    <name type="synonym">Gossypium nanking</name>
    <dbReference type="NCBI Taxonomy" id="29729"/>
    <lineage>
        <taxon>Eukaryota</taxon>
        <taxon>Viridiplantae</taxon>
        <taxon>Streptophyta</taxon>
        <taxon>Embryophyta</taxon>
        <taxon>Tracheophyta</taxon>
        <taxon>Spermatophyta</taxon>
        <taxon>Magnoliopsida</taxon>
        <taxon>eudicotyledons</taxon>
        <taxon>Gunneridae</taxon>
        <taxon>Pentapetalae</taxon>
        <taxon>rosids</taxon>
        <taxon>malvids</taxon>
        <taxon>Malvales</taxon>
        <taxon>Malvaceae</taxon>
        <taxon>Malvoideae</taxon>
        <taxon>Gossypium</taxon>
    </lineage>
</organism>
<gene>
    <name evidence="2" type="ORF">PVK06_001828</name>
</gene>
<comment type="caution">
    <text evidence="2">The sequence shown here is derived from an EMBL/GenBank/DDBJ whole genome shotgun (WGS) entry which is preliminary data.</text>
</comment>
<evidence type="ECO:0000256" key="1">
    <source>
        <dbReference type="SAM" id="MobiDB-lite"/>
    </source>
</evidence>
<reference evidence="2 3" key="1">
    <citation type="submission" date="2023-03" db="EMBL/GenBank/DDBJ databases">
        <title>WGS of Gossypium arboreum.</title>
        <authorList>
            <person name="Yu D."/>
        </authorList>
    </citation>
    <scope>NUCLEOTIDE SEQUENCE [LARGE SCALE GENOMIC DNA]</scope>
    <source>
        <tissue evidence="2">Leaf</tissue>
    </source>
</reference>
<keyword evidence="3" id="KW-1185">Reference proteome</keyword>
<dbReference type="EMBL" id="JARKNE010000001">
    <property type="protein sequence ID" value="KAK5845632.1"/>
    <property type="molecule type" value="Genomic_DNA"/>
</dbReference>
<name>A0ABR0R3E2_GOSAR</name>
<feature type="region of interest" description="Disordered" evidence="1">
    <location>
        <begin position="1"/>
        <end position="20"/>
    </location>
</feature>
<protein>
    <submittedName>
        <fullName evidence="2">Uncharacterized protein</fullName>
    </submittedName>
</protein>
<evidence type="ECO:0000313" key="2">
    <source>
        <dbReference type="EMBL" id="KAK5845632.1"/>
    </source>
</evidence>
<accession>A0ABR0R3E2</accession>